<proteinExistence type="predicted"/>
<evidence type="ECO:0000313" key="4">
    <source>
        <dbReference type="Proteomes" id="UP000014760"/>
    </source>
</evidence>
<dbReference type="EnsemblMetazoa" id="CapteT199696">
    <property type="protein sequence ID" value="CapteP199696"/>
    <property type="gene ID" value="CapteG199696"/>
</dbReference>
<dbReference type="EMBL" id="AMQN01019155">
    <property type="status" value="NOT_ANNOTATED_CDS"/>
    <property type="molecule type" value="Genomic_DNA"/>
</dbReference>
<sequence>MMQITNVSPVVTTNELKEYVLAKEGSLSSISIEDKTGDGWETKRFVLTIPRSAETTVWKSCDKPRDGIVFDLRQNTKREYHYALRRYKREERALRRERMGAKMTSSDDRSFWKEVQNVNPKKRKTAPTIDSAVTDIGIANIFGDKYKTLYNSVPSNPHEMRSITSQLSEALSQTSTNAMTVTLAEVIVAVKRLKSCKHDGSRRMWSNYLIWAPENMLKHLSLLLSAMLVSLVTVASNQRKRPWEESDEVNQNPTDDTLVELFKIENEWRACSMELARLQAGKSSHLFKFNQPGIIDASTKCEELAPSGTISPCPLCPMDHWEAKQSARLETHLKVFHMKHSFLSHDTFCRPPHISVQAGLPKNSWEDPLPLWLWLFQPPSTCCSAQHCPVQLDDAQVTTAAAAAAPLLSAPSLEQQQQQHLPPLRLPSQQQQQHLPSLHLPLQQQQQHLPSLHLPSQQQQQYLPSLHLPSEQQQQHLPSQHLPSEQQQQQHLPPLRLPSQQQQQYLPYLHLPSEQQQQHLPSQHLPSEQQQLSR</sequence>
<reference evidence="2 4" key="2">
    <citation type="journal article" date="2013" name="Nature">
        <title>Insights into bilaterian evolution from three spiralian genomes.</title>
        <authorList>
            <person name="Simakov O."/>
            <person name="Marletaz F."/>
            <person name="Cho S.J."/>
            <person name="Edsinger-Gonzales E."/>
            <person name="Havlak P."/>
            <person name="Hellsten U."/>
            <person name="Kuo D.H."/>
            <person name="Larsson T."/>
            <person name="Lv J."/>
            <person name="Arendt D."/>
            <person name="Savage R."/>
            <person name="Osoegawa K."/>
            <person name="de Jong P."/>
            <person name="Grimwood J."/>
            <person name="Chapman J.A."/>
            <person name="Shapiro H."/>
            <person name="Aerts A."/>
            <person name="Otillar R.P."/>
            <person name="Terry A.Y."/>
            <person name="Boore J.L."/>
            <person name="Grigoriev I.V."/>
            <person name="Lindberg D.R."/>
            <person name="Seaver E.C."/>
            <person name="Weisblat D.A."/>
            <person name="Putnam N.H."/>
            <person name="Rokhsar D.S."/>
        </authorList>
    </citation>
    <scope>NUCLEOTIDE SEQUENCE</scope>
    <source>
        <strain evidence="2 4">I ESC-2004</strain>
    </source>
</reference>
<dbReference type="STRING" id="283909.R7V3X1"/>
<evidence type="ECO:0000256" key="1">
    <source>
        <dbReference type="SAM" id="MobiDB-lite"/>
    </source>
</evidence>
<feature type="compositionally biased region" description="Low complexity" evidence="1">
    <location>
        <begin position="470"/>
        <end position="527"/>
    </location>
</feature>
<reference evidence="3" key="3">
    <citation type="submission" date="2015-06" db="UniProtKB">
        <authorList>
            <consortium name="EnsemblMetazoa"/>
        </authorList>
    </citation>
    <scope>IDENTIFICATION</scope>
</reference>
<feature type="region of interest" description="Disordered" evidence="1">
    <location>
        <begin position="470"/>
        <end position="534"/>
    </location>
</feature>
<evidence type="ECO:0000313" key="2">
    <source>
        <dbReference type="EMBL" id="ELU13234.1"/>
    </source>
</evidence>
<dbReference type="Proteomes" id="UP000014760">
    <property type="component" value="Unassembled WGS sequence"/>
</dbReference>
<dbReference type="AlphaFoldDB" id="R7V3X1"/>
<accession>R7V3X1</accession>
<protein>
    <submittedName>
        <fullName evidence="2 3">Uncharacterized protein</fullName>
    </submittedName>
</protein>
<evidence type="ECO:0000313" key="3">
    <source>
        <dbReference type="EnsemblMetazoa" id="CapteP199696"/>
    </source>
</evidence>
<keyword evidence="4" id="KW-1185">Reference proteome</keyword>
<dbReference type="EMBL" id="AMQN01019156">
    <property type="status" value="NOT_ANNOTATED_CDS"/>
    <property type="molecule type" value="Genomic_DNA"/>
</dbReference>
<reference evidence="4" key="1">
    <citation type="submission" date="2012-12" db="EMBL/GenBank/DDBJ databases">
        <authorList>
            <person name="Hellsten U."/>
            <person name="Grimwood J."/>
            <person name="Chapman J.A."/>
            <person name="Shapiro H."/>
            <person name="Aerts A."/>
            <person name="Otillar R.P."/>
            <person name="Terry A.Y."/>
            <person name="Boore J.L."/>
            <person name="Simakov O."/>
            <person name="Marletaz F."/>
            <person name="Cho S.-J."/>
            <person name="Edsinger-Gonzales E."/>
            <person name="Havlak P."/>
            <person name="Kuo D.-H."/>
            <person name="Larsson T."/>
            <person name="Lv J."/>
            <person name="Arendt D."/>
            <person name="Savage R."/>
            <person name="Osoegawa K."/>
            <person name="de Jong P."/>
            <person name="Lindberg D.R."/>
            <person name="Seaver E.C."/>
            <person name="Weisblat D.A."/>
            <person name="Putnam N.H."/>
            <person name="Grigoriev I.V."/>
            <person name="Rokhsar D.S."/>
        </authorList>
    </citation>
    <scope>NUCLEOTIDE SEQUENCE</scope>
    <source>
        <strain evidence="4">I ESC-2004</strain>
    </source>
</reference>
<gene>
    <name evidence="2" type="ORF">CAPTEDRAFT_199696</name>
</gene>
<dbReference type="EMBL" id="KB295382">
    <property type="protein sequence ID" value="ELU13234.1"/>
    <property type="molecule type" value="Genomic_DNA"/>
</dbReference>
<name>R7V3X1_CAPTE</name>
<organism evidence="2">
    <name type="scientific">Capitella teleta</name>
    <name type="common">Polychaete worm</name>
    <dbReference type="NCBI Taxonomy" id="283909"/>
    <lineage>
        <taxon>Eukaryota</taxon>
        <taxon>Metazoa</taxon>
        <taxon>Spiralia</taxon>
        <taxon>Lophotrochozoa</taxon>
        <taxon>Annelida</taxon>
        <taxon>Polychaeta</taxon>
        <taxon>Sedentaria</taxon>
        <taxon>Scolecida</taxon>
        <taxon>Capitellidae</taxon>
        <taxon>Capitella</taxon>
    </lineage>
</organism>
<dbReference type="HOGENOM" id="CLU_510238_0_0_1"/>